<evidence type="ECO:0000256" key="1">
    <source>
        <dbReference type="SAM" id="MobiDB-lite"/>
    </source>
</evidence>
<dbReference type="AlphaFoldDB" id="A0A9D1URG6"/>
<dbReference type="EMBL" id="DXFZ01000074">
    <property type="protein sequence ID" value="HIW96045.1"/>
    <property type="molecule type" value="Genomic_DNA"/>
</dbReference>
<evidence type="ECO:0000259" key="3">
    <source>
        <dbReference type="Pfam" id="PF12089"/>
    </source>
</evidence>
<protein>
    <submittedName>
        <fullName evidence="4">DUF3566 domain-containing protein</fullName>
    </submittedName>
</protein>
<feature type="domain" description="DUF3566" evidence="3">
    <location>
        <begin position="28"/>
        <end position="132"/>
    </location>
</feature>
<keyword evidence="2" id="KW-1133">Transmembrane helix</keyword>
<reference evidence="4" key="1">
    <citation type="journal article" date="2021" name="PeerJ">
        <title>Extensive microbial diversity within the chicken gut microbiome revealed by metagenomics and culture.</title>
        <authorList>
            <person name="Gilroy R."/>
            <person name="Ravi A."/>
            <person name="Getino M."/>
            <person name="Pursley I."/>
            <person name="Horton D.L."/>
            <person name="Alikhan N.F."/>
            <person name="Baker D."/>
            <person name="Gharbi K."/>
            <person name="Hall N."/>
            <person name="Watson M."/>
            <person name="Adriaenssens E.M."/>
            <person name="Foster-Nyarko E."/>
            <person name="Jarju S."/>
            <person name="Secka A."/>
            <person name="Antonio M."/>
            <person name="Oren A."/>
            <person name="Chaudhuri R.R."/>
            <person name="La Ragione R."/>
            <person name="Hildebrand F."/>
            <person name="Pallen M.J."/>
        </authorList>
    </citation>
    <scope>NUCLEOTIDE SEQUENCE</scope>
    <source>
        <strain evidence="4">4376</strain>
    </source>
</reference>
<sequence>MVAADSSSGGDATSASPSPSPSTGAGVERAITRIEPVSALKVGLVFNLSLFLVWVLAMALIYLVLGGAGVWDKLNGLVGDLTDSGGFTGGMYFGAVIALGLLEVVIFTLLSPVVAVIYNSAAAVFGGLRITLDR</sequence>
<feature type="transmembrane region" description="Helical" evidence="2">
    <location>
        <begin position="44"/>
        <end position="71"/>
    </location>
</feature>
<feature type="transmembrane region" description="Helical" evidence="2">
    <location>
        <begin position="91"/>
        <end position="118"/>
    </location>
</feature>
<reference evidence="4" key="2">
    <citation type="submission" date="2021-04" db="EMBL/GenBank/DDBJ databases">
        <authorList>
            <person name="Gilroy R."/>
        </authorList>
    </citation>
    <scope>NUCLEOTIDE SEQUENCE</scope>
    <source>
        <strain evidence="4">4376</strain>
    </source>
</reference>
<name>A0A9D1URG6_9CORY</name>
<accession>A0A9D1URG6</accession>
<keyword evidence="2" id="KW-0812">Transmembrane</keyword>
<evidence type="ECO:0000313" key="4">
    <source>
        <dbReference type="EMBL" id="HIW96045.1"/>
    </source>
</evidence>
<feature type="region of interest" description="Disordered" evidence="1">
    <location>
        <begin position="1"/>
        <end position="26"/>
    </location>
</feature>
<comment type="caution">
    <text evidence="4">The sequence shown here is derived from an EMBL/GenBank/DDBJ whole genome shotgun (WGS) entry which is preliminary data.</text>
</comment>
<dbReference type="Proteomes" id="UP000824189">
    <property type="component" value="Unassembled WGS sequence"/>
</dbReference>
<keyword evidence="2" id="KW-0472">Membrane</keyword>
<gene>
    <name evidence="4" type="ORF">H9867_06140</name>
</gene>
<dbReference type="Pfam" id="PF12089">
    <property type="entry name" value="DUF3566"/>
    <property type="match status" value="1"/>
</dbReference>
<evidence type="ECO:0000256" key="2">
    <source>
        <dbReference type="SAM" id="Phobius"/>
    </source>
</evidence>
<evidence type="ECO:0000313" key="5">
    <source>
        <dbReference type="Proteomes" id="UP000824189"/>
    </source>
</evidence>
<organism evidence="4 5">
    <name type="scientific">Candidatus Corynebacterium gallistercoris</name>
    <dbReference type="NCBI Taxonomy" id="2838530"/>
    <lineage>
        <taxon>Bacteria</taxon>
        <taxon>Bacillati</taxon>
        <taxon>Actinomycetota</taxon>
        <taxon>Actinomycetes</taxon>
        <taxon>Mycobacteriales</taxon>
        <taxon>Corynebacteriaceae</taxon>
        <taxon>Corynebacterium</taxon>
    </lineage>
</organism>
<proteinExistence type="predicted"/>
<dbReference type="InterPro" id="IPR021949">
    <property type="entry name" value="DUF3566_TM"/>
</dbReference>